<keyword evidence="9" id="KW-1185">Reference proteome</keyword>
<evidence type="ECO:0000256" key="4">
    <source>
        <dbReference type="ARBA" id="ARBA00023163"/>
    </source>
</evidence>
<comment type="subcellular location">
    <subcellularLocation>
        <location evidence="1">Nucleus</location>
    </subcellularLocation>
</comment>
<feature type="region of interest" description="Disordered" evidence="6">
    <location>
        <begin position="1"/>
        <end position="24"/>
    </location>
</feature>
<dbReference type="GO" id="GO:0045944">
    <property type="term" value="P:positive regulation of transcription by RNA polymerase II"/>
    <property type="evidence" value="ECO:0007669"/>
    <property type="project" value="UniProtKB-ARBA"/>
</dbReference>
<keyword evidence="3" id="KW-0238">DNA-binding</keyword>
<keyword evidence="2" id="KW-0805">Transcription regulation</keyword>
<dbReference type="GO" id="GO:0005634">
    <property type="term" value="C:nucleus"/>
    <property type="evidence" value="ECO:0007669"/>
    <property type="project" value="UniProtKB-SubCell"/>
</dbReference>
<feature type="domain" description="MADS-box" evidence="7">
    <location>
        <begin position="3"/>
        <end position="64"/>
    </location>
</feature>
<sequence length="118" mass="14236">MAAKTRNIRRRRPSSKRSTYQQRTRRKNNPFLKAFEYCNLCEADIALVIRLKHNGQVFEFNSNSQWHPSREELVGNLYDSLKDTWYPKPREITWDELAAQYEMGRPRCKILGRWQRAF</sequence>
<dbReference type="AlphaFoldDB" id="A0A370PG00"/>
<protein>
    <recommendedName>
        <fullName evidence="7">MADS-box domain-containing protein</fullName>
    </recommendedName>
</protein>
<evidence type="ECO:0000256" key="3">
    <source>
        <dbReference type="ARBA" id="ARBA00023125"/>
    </source>
</evidence>
<evidence type="ECO:0000256" key="6">
    <source>
        <dbReference type="SAM" id="MobiDB-lite"/>
    </source>
</evidence>
<name>A0A370PG00_ASPPH</name>
<accession>A0A370PG00</accession>
<keyword evidence="4" id="KW-0804">Transcription</keyword>
<evidence type="ECO:0000256" key="5">
    <source>
        <dbReference type="ARBA" id="ARBA00023242"/>
    </source>
</evidence>
<dbReference type="PROSITE" id="PS50066">
    <property type="entry name" value="MADS_BOX_2"/>
    <property type="match status" value="1"/>
</dbReference>
<dbReference type="InterPro" id="IPR002100">
    <property type="entry name" value="TF_MADSbox"/>
</dbReference>
<feature type="compositionally biased region" description="Basic residues" evidence="6">
    <location>
        <begin position="1"/>
        <end position="15"/>
    </location>
</feature>
<organism evidence="8 9">
    <name type="scientific">Aspergillus phoenicis ATCC 13157</name>
    <dbReference type="NCBI Taxonomy" id="1353007"/>
    <lineage>
        <taxon>Eukaryota</taxon>
        <taxon>Fungi</taxon>
        <taxon>Dikarya</taxon>
        <taxon>Ascomycota</taxon>
        <taxon>Pezizomycotina</taxon>
        <taxon>Eurotiomycetes</taxon>
        <taxon>Eurotiomycetidae</taxon>
        <taxon>Eurotiales</taxon>
        <taxon>Aspergillaceae</taxon>
        <taxon>Aspergillus</taxon>
    </lineage>
</organism>
<evidence type="ECO:0000313" key="9">
    <source>
        <dbReference type="Proteomes" id="UP000254937"/>
    </source>
</evidence>
<evidence type="ECO:0000259" key="7">
    <source>
        <dbReference type="PROSITE" id="PS50066"/>
    </source>
</evidence>
<evidence type="ECO:0000313" key="8">
    <source>
        <dbReference type="EMBL" id="RDK41110.1"/>
    </source>
</evidence>
<evidence type="ECO:0000256" key="1">
    <source>
        <dbReference type="ARBA" id="ARBA00004123"/>
    </source>
</evidence>
<keyword evidence="5" id="KW-0539">Nucleus</keyword>
<dbReference type="EMBL" id="KZ851856">
    <property type="protein sequence ID" value="RDK41110.1"/>
    <property type="molecule type" value="Genomic_DNA"/>
</dbReference>
<proteinExistence type="predicted"/>
<reference evidence="8 9" key="1">
    <citation type="submission" date="2018-07" db="EMBL/GenBank/DDBJ databases">
        <title>Section-level genome sequencing of Aspergillus section Nigri to investigate inter- and intra-species variation.</title>
        <authorList>
            <consortium name="DOE Joint Genome Institute"/>
            <person name="Vesth T.C."/>
            <person name="Nybo J.L."/>
            <person name="Theobald S."/>
            <person name="Frisvad J.C."/>
            <person name="Larsen T.O."/>
            <person name="Nielsen K.F."/>
            <person name="Hoof J.B."/>
            <person name="Brandl J."/>
            <person name="Salamov A."/>
            <person name="Riley R."/>
            <person name="Gladden J.M."/>
            <person name="Phatale P."/>
            <person name="Nielsen M.T."/>
            <person name="Lyhne E.K."/>
            <person name="Kogle M.E."/>
            <person name="Strasser K."/>
            <person name="McDonnell E."/>
            <person name="Barry K."/>
            <person name="Clum A."/>
            <person name="Chen C."/>
            <person name="Nolan M."/>
            <person name="Sandor L."/>
            <person name="Kuo A."/>
            <person name="Lipzen A."/>
            <person name="Hainaut M."/>
            <person name="Drula E."/>
            <person name="Tsang A."/>
            <person name="Magnuson J.K."/>
            <person name="Henrissat B."/>
            <person name="Wiebenga A."/>
            <person name="Simmons B.A."/>
            <person name="Makela M.R."/>
            <person name="De vries R.P."/>
            <person name="Grigoriev I.V."/>
            <person name="Mortensen U.H."/>
            <person name="Baker S.E."/>
            <person name="Andersen M.R."/>
        </authorList>
    </citation>
    <scope>NUCLEOTIDE SEQUENCE [LARGE SCALE GENOMIC DNA]</scope>
    <source>
        <strain evidence="8 9">ATCC 13157</strain>
    </source>
</reference>
<dbReference type="GO" id="GO:0046983">
    <property type="term" value="F:protein dimerization activity"/>
    <property type="evidence" value="ECO:0007669"/>
    <property type="project" value="InterPro"/>
</dbReference>
<evidence type="ECO:0000256" key="2">
    <source>
        <dbReference type="ARBA" id="ARBA00023015"/>
    </source>
</evidence>
<dbReference type="Gene3D" id="3.40.1810.10">
    <property type="entry name" value="Transcription factor, MADS-box"/>
    <property type="match status" value="1"/>
</dbReference>
<dbReference type="SUPFAM" id="SSF55455">
    <property type="entry name" value="SRF-like"/>
    <property type="match status" value="1"/>
</dbReference>
<gene>
    <name evidence="8" type="ORF">M752DRAFT_284623</name>
</gene>
<dbReference type="Proteomes" id="UP000254937">
    <property type="component" value="Unassembled WGS sequence"/>
</dbReference>
<dbReference type="GO" id="GO:0003677">
    <property type="term" value="F:DNA binding"/>
    <property type="evidence" value="ECO:0007669"/>
    <property type="project" value="UniProtKB-KW"/>
</dbReference>
<dbReference type="InterPro" id="IPR036879">
    <property type="entry name" value="TF_MADSbox_sf"/>
</dbReference>